<keyword evidence="3 7" id="KW-0813">Transport</keyword>
<dbReference type="AlphaFoldDB" id="W9YJ86"/>
<dbReference type="EMBL" id="AMGY01000001">
    <property type="protein sequence ID" value="EXJ92603.1"/>
    <property type="molecule type" value="Genomic_DNA"/>
</dbReference>
<feature type="transmembrane region" description="Helical" evidence="8">
    <location>
        <begin position="145"/>
        <end position="168"/>
    </location>
</feature>
<dbReference type="InterPro" id="IPR005828">
    <property type="entry name" value="MFS_sugar_transport-like"/>
</dbReference>
<dbReference type="InterPro" id="IPR036259">
    <property type="entry name" value="MFS_trans_sf"/>
</dbReference>
<keyword evidence="5 8" id="KW-1133">Transmembrane helix</keyword>
<evidence type="ECO:0000313" key="11">
    <source>
        <dbReference type="Proteomes" id="UP000019478"/>
    </source>
</evidence>
<dbReference type="Pfam" id="PF00083">
    <property type="entry name" value="Sugar_tr"/>
    <property type="match status" value="1"/>
</dbReference>
<dbReference type="eggNOG" id="KOG0254">
    <property type="taxonomic scope" value="Eukaryota"/>
</dbReference>
<dbReference type="Proteomes" id="UP000019478">
    <property type="component" value="Unassembled WGS sequence"/>
</dbReference>
<evidence type="ECO:0000256" key="1">
    <source>
        <dbReference type="ARBA" id="ARBA00004141"/>
    </source>
</evidence>
<feature type="transmembrane region" description="Helical" evidence="8">
    <location>
        <begin position="238"/>
        <end position="260"/>
    </location>
</feature>
<dbReference type="FunFam" id="1.20.1250.20:FF:000134">
    <property type="entry name" value="MFS sugar transporter protein"/>
    <property type="match status" value="1"/>
</dbReference>
<feature type="transmembrane region" description="Helical" evidence="8">
    <location>
        <begin position="280"/>
        <end position="297"/>
    </location>
</feature>
<feature type="transmembrane region" description="Helical" evidence="8">
    <location>
        <begin position="82"/>
        <end position="103"/>
    </location>
</feature>
<feature type="domain" description="Major facilitator superfamily (MFS) profile" evidence="9">
    <location>
        <begin position="1"/>
        <end position="427"/>
    </location>
</feature>
<dbReference type="PROSITE" id="PS50850">
    <property type="entry name" value="MFS"/>
    <property type="match status" value="1"/>
</dbReference>
<dbReference type="InterPro" id="IPR020846">
    <property type="entry name" value="MFS_dom"/>
</dbReference>
<dbReference type="InterPro" id="IPR005829">
    <property type="entry name" value="Sugar_transporter_CS"/>
</dbReference>
<dbReference type="InterPro" id="IPR003663">
    <property type="entry name" value="Sugar/inositol_transpt"/>
</dbReference>
<dbReference type="OrthoDB" id="4540492at2759"/>
<feature type="transmembrane region" description="Helical" evidence="8">
    <location>
        <begin position="33"/>
        <end position="50"/>
    </location>
</feature>
<dbReference type="RefSeq" id="XP_007729493.1">
    <property type="nucleotide sequence ID" value="XM_007731303.1"/>
</dbReference>
<evidence type="ECO:0000313" key="10">
    <source>
        <dbReference type="EMBL" id="EXJ92603.1"/>
    </source>
</evidence>
<keyword evidence="6 8" id="KW-0472">Membrane</keyword>
<feature type="transmembrane region" description="Helical" evidence="8">
    <location>
        <begin position="115"/>
        <end position="139"/>
    </location>
</feature>
<dbReference type="InterPro" id="IPR050360">
    <property type="entry name" value="MFS_Sugar_Transporters"/>
</dbReference>
<feature type="transmembrane region" description="Helical" evidence="8">
    <location>
        <begin position="405"/>
        <end position="424"/>
    </location>
</feature>
<feature type="transmembrane region" description="Helical" evidence="8">
    <location>
        <begin position="372"/>
        <end position="393"/>
    </location>
</feature>
<dbReference type="GeneID" id="19165293"/>
<dbReference type="NCBIfam" id="TIGR00879">
    <property type="entry name" value="SP"/>
    <property type="match status" value="1"/>
</dbReference>
<reference evidence="10 11" key="1">
    <citation type="submission" date="2013-03" db="EMBL/GenBank/DDBJ databases">
        <title>The Genome Sequence of Capronia epimyces CBS 606.96.</title>
        <authorList>
            <consortium name="The Broad Institute Genomics Platform"/>
            <person name="Cuomo C."/>
            <person name="de Hoog S."/>
            <person name="Gorbushina A."/>
            <person name="Walker B."/>
            <person name="Young S.K."/>
            <person name="Zeng Q."/>
            <person name="Gargeya S."/>
            <person name="Fitzgerald M."/>
            <person name="Haas B."/>
            <person name="Abouelleil A."/>
            <person name="Allen A.W."/>
            <person name="Alvarado L."/>
            <person name="Arachchi H.M."/>
            <person name="Berlin A.M."/>
            <person name="Chapman S.B."/>
            <person name="Gainer-Dewar J."/>
            <person name="Goldberg J."/>
            <person name="Griggs A."/>
            <person name="Gujja S."/>
            <person name="Hansen M."/>
            <person name="Howarth C."/>
            <person name="Imamovic A."/>
            <person name="Ireland A."/>
            <person name="Larimer J."/>
            <person name="McCowan C."/>
            <person name="Murphy C."/>
            <person name="Pearson M."/>
            <person name="Poon T.W."/>
            <person name="Priest M."/>
            <person name="Roberts A."/>
            <person name="Saif S."/>
            <person name="Shea T."/>
            <person name="Sisk P."/>
            <person name="Sykes S."/>
            <person name="Wortman J."/>
            <person name="Nusbaum C."/>
            <person name="Birren B."/>
        </authorList>
    </citation>
    <scope>NUCLEOTIDE SEQUENCE [LARGE SCALE GENOMIC DNA]</scope>
    <source>
        <strain evidence="10 11">CBS 606.96</strain>
    </source>
</reference>
<comment type="similarity">
    <text evidence="2 7">Belongs to the major facilitator superfamily. Sugar transporter (TC 2.A.1.1) family.</text>
</comment>
<keyword evidence="4 8" id="KW-0812">Transmembrane</keyword>
<dbReference type="GO" id="GO:0005351">
    <property type="term" value="F:carbohydrate:proton symporter activity"/>
    <property type="evidence" value="ECO:0007669"/>
    <property type="project" value="TreeGrafter"/>
</dbReference>
<proteinExistence type="inferred from homology"/>
<comment type="subcellular location">
    <subcellularLocation>
        <location evidence="1">Membrane</location>
        <topology evidence="1">Multi-pass membrane protein</topology>
    </subcellularLocation>
</comment>
<evidence type="ECO:0000256" key="3">
    <source>
        <dbReference type="ARBA" id="ARBA00022448"/>
    </source>
</evidence>
<dbReference type="PANTHER" id="PTHR48022">
    <property type="entry name" value="PLASTIDIC GLUCOSE TRANSPORTER 4"/>
    <property type="match status" value="1"/>
</dbReference>
<name>W9YJ86_9EURO</name>
<evidence type="ECO:0000259" key="9">
    <source>
        <dbReference type="PROSITE" id="PS50850"/>
    </source>
</evidence>
<dbReference type="SUPFAM" id="SSF103473">
    <property type="entry name" value="MFS general substrate transporter"/>
    <property type="match status" value="1"/>
</dbReference>
<evidence type="ECO:0000256" key="6">
    <source>
        <dbReference type="ARBA" id="ARBA00023136"/>
    </source>
</evidence>
<sequence>MGYDGNMMNGLNILPSFYNAISLNTAGQSANTGIIWVGGCVAGFFSGPVLDRWGRKAGMAWAVAIACIGIPLQAAAQNQAMFIVSRLIVGIGVGLSSVACPTYCSEVAPLRWRAFCLGLYYSFWYGGGMLASGVTYGTAKIMSSWAWRLPSLLQIIPALLCLVVLPFIPESPRWLVYHGREAEALEVLAIMAADGDVSDPVVITQFKQVCDTVAFEKANKPSQSWLDTVKTRNSRKRMILACSCAVFGNMSGSGIISYYLGTMLSQAGITDTTTQLQINIYLSVWCLFTAVLGCALADKIGRKMLGAGTLSISLVFLYLVGAFTKLYGSGENWSGVLATVACIFLYQGVYAFGWSTLLVMYPPEVLNFSLRANGMSIYTFFSNGAACIVTFAFPFALEKIGWKTYMINATWDFLEVLFIILVWVETSNKTLEEIDELIDGEMHFDAPILVAVMAGDVEVTADKVMRASSTAEGTSKAGKEAIASTTVISE</sequence>
<feature type="transmembrane region" description="Helical" evidence="8">
    <location>
        <begin position="57"/>
        <end position="76"/>
    </location>
</feature>
<accession>W9YJ86</accession>
<organism evidence="10 11">
    <name type="scientific">Capronia epimyces CBS 606.96</name>
    <dbReference type="NCBI Taxonomy" id="1182542"/>
    <lineage>
        <taxon>Eukaryota</taxon>
        <taxon>Fungi</taxon>
        <taxon>Dikarya</taxon>
        <taxon>Ascomycota</taxon>
        <taxon>Pezizomycotina</taxon>
        <taxon>Eurotiomycetes</taxon>
        <taxon>Chaetothyriomycetidae</taxon>
        <taxon>Chaetothyriales</taxon>
        <taxon>Herpotrichiellaceae</taxon>
        <taxon>Capronia</taxon>
    </lineage>
</organism>
<gene>
    <name evidence="10" type="ORF">A1O3_01155</name>
</gene>
<dbReference type="Gene3D" id="1.20.1250.20">
    <property type="entry name" value="MFS general substrate transporter like domains"/>
    <property type="match status" value="1"/>
</dbReference>
<feature type="transmembrane region" description="Helical" evidence="8">
    <location>
        <begin position="336"/>
        <end position="360"/>
    </location>
</feature>
<protein>
    <recommendedName>
        <fullName evidence="9">Major facilitator superfamily (MFS) profile domain-containing protein</fullName>
    </recommendedName>
</protein>
<evidence type="ECO:0000256" key="8">
    <source>
        <dbReference type="SAM" id="Phobius"/>
    </source>
</evidence>
<dbReference type="PROSITE" id="PS00216">
    <property type="entry name" value="SUGAR_TRANSPORT_1"/>
    <property type="match status" value="1"/>
</dbReference>
<evidence type="ECO:0000256" key="2">
    <source>
        <dbReference type="ARBA" id="ARBA00010992"/>
    </source>
</evidence>
<feature type="transmembrane region" description="Helical" evidence="8">
    <location>
        <begin position="304"/>
        <end position="324"/>
    </location>
</feature>
<evidence type="ECO:0000256" key="4">
    <source>
        <dbReference type="ARBA" id="ARBA00022692"/>
    </source>
</evidence>
<dbReference type="GO" id="GO:0016020">
    <property type="term" value="C:membrane"/>
    <property type="evidence" value="ECO:0007669"/>
    <property type="project" value="UniProtKB-SubCell"/>
</dbReference>
<evidence type="ECO:0000256" key="7">
    <source>
        <dbReference type="RuleBase" id="RU003346"/>
    </source>
</evidence>
<dbReference type="PANTHER" id="PTHR48022:SF31">
    <property type="entry name" value="HEXOSE TRANSPORTER"/>
    <property type="match status" value="1"/>
</dbReference>
<dbReference type="HOGENOM" id="CLU_001265_30_13_1"/>
<dbReference type="PROSITE" id="PS00217">
    <property type="entry name" value="SUGAR_TRANSPORT_2"/>
    <property type="match status" value="1"/>
</dbReference>
<comment type="caution">
    <text evidence="10">The sequence shown here is derived from an EMBL/GenBank/DDBJ whole genome shotgun (WGS) entry which is preliminary data.</text>
</comment>
<evidence type="ECO:0000256" key="5">
    <source>
        <dbReference type="ARBA" id="ARBA00022989"/>
    </source>
</evidence>
<keyword evidence="11" id="KW-1185">Reference proteome</keyword>